<proteinExistence type="predicted"/>
<accession>A0A072PWV4</accession>
<dbReference type="EMBL" id="AMGV01000001">
    <property type="protein sequence ID" value="KEF63838.1"/>
    <property type="molecule type" value="Genomic_DNA"/>
</dbReference>
<organism evidence="2 3">
    <name type="scientific">Exophiala aquamarina CBS 119918</name>
    <dbReference type="NCBI Taxonomy" id="1182545"/>
    <lineage>
        <taxon>Eukaryota</taxon>
        <taxon>Fungi</taxon>
        <taxon>Dikarya</taxon>
        <taxon>Ascomycota</taxon>
        <taxon>Pezizomycotina</taxon>
        <taxon>Eurotiomycetes</taxon>
        <taxon>Chaetothyriomycetidae</taxon>
        <taxon>Chaetothyriales</taxon>
        <taxon>Herpotrichiellaceae</taxon>
        <taxon>Exophiala</taxon>
    </lineage>
</organism>
<reference evidence="2 3" key="1">
    <citation type="submission" date="2013-03" db="EMBL/GenBank/DDBJ databases">
        <title>The Genome Sequence of Exophiala aquamarina CBS 119918.</title>
        <authorList>
            <consortium name="The Broad Institute Genomics Platform"/>
            <person name="Cuomo C."/>
            <person name="de Hoog S."/>
            <person name="Gorbushina A."/>
            <person name="Walker B."/>
            <person name="Young S.K."/>
            <person name="Zeng Q."/>
            <person name="Gargeya S."/>
            <person name="Fitzgerald M."/>
            <person name="Haas B."/>
            <person name="Abouelleil A."/>
            <person name="Allen A.W."/>
            <person name="Alvarado L."/>
            <person name="Arachchi H.M."/>
            <person name="Berlin A.M."/>
            <person name="Chapman S.B."/>
            <person name="Gainer-Dewar J."/>
            <person name="Goldberg J."/>
            <person name="Griggs A."/>
            <person name="Gujja S."/>
            <person name="Hansen M."/>
            <person name="Howarth C."/>
            <person name="Imamovic A."/>
            <person name="Ireland A."/>
            <person name="Larimer J."/>
            <person name="McCowan C."/>
            <person name="Murphy C."/>
            <person name="Pearson M."/>
            <person name="Poon T.W."/>
            <person name="Priest M."/>
            <person name="Roberts A."/>
            <person name="Saif S."/>
            <person name="Shea T."/>
            <person name="Sisk P."/>
            <person name="Sykes S."/>
            <person name="Wortman J."/>
            <person name="Nusbaum C."/>
            <person name="Birren B."/>
        </authorList>
    </citation>
    <scope>NUCLEOTIDE SEQUENCE [LARGE SCALE GENOMIC DNA]</scope>
    <source>
        <strain evidence="2 3">CBS 119918</strain>
    </source>
</reference>
<feature type="compositionally biased region" description="Basic and acidic residues" evidence="1">
    <location>
        <begin position="1"/>
        <end position="17"/>
    </location>
</feature>
<dbReference type="HOGENOM" id="CLU_2277487_0_0_1"/>
<keyword evidence="3" id="KW-1185">Reference proteome</keyword>
<dbReference type="Proteomes" id="UP000027920">
    <property type="component" value="Unassembled WGS sequence"/>
</dbReference>
<sequence length="102" mass="11740">MTFSPLEKKMHDAETNSKLKKANSQHRAERMKKQPNRQTRDVEKGLPDVAVKVERTSDESSKTPLPRRESKSRPRPPNVKIPSSAFEMDSPKTPVWKKVFGR</sequence>
<gene>
    <name evidence="2" type="ORF">A1O9_01816</name>
</gene>
<evidence type="ECO:0000256" key="1">
    <source>
        <dbReference type="SAM" id="MobiDB-lite"/>
    </source>
</evidence>
<dbReference type="RefSeq" id="XP_013266428.1">
    <property type="nucleotide sequence ID" value="XM_013410974.1"/>
</dbReference>
<name>A0A072PWV4_9EURO</name>
<comment type="caution">
    <text evidence="2">The sequence shown here is derived from an EMBL/GenBank/DDBJ whole genome shotgun (WGS) entry which is preliminary data.</text>
</comment>
<dbReference type="OrthoDB" id="5425637at2759"/>
<evidence type="ECO:0000313" key="2">
    <source>
        <dbReference type="EMBL" id="KEF63838.1"/>
    </source>
</evidence>
<protein>
    <submittedName>
        <fullName evidence="2">Uncharacterized protein</fullName>
    </submittedName>
</protein>
<evidence type="ECO:0000313" key="3">
    <source>
        <dbReference type="Proteomes" id="UP000027920"/>
    </source>
</evidence>
<dbReference type="VEuPathDB" id="FungiDB:A1O9_01816"/>
<dbReference type="GeneID" id="25276762"/>
<dbReference type="AlphaFoldDB" id="A0A072PWV4"/>
<feature type="region of interest" description="Disordered" evidence="1">
    <location>
        <begin position="1"/>
        <end position="102"/>
    </location>
</feature>
<feature type="compositionally biased region" description="Basic and acidic residues" evidence="1">
    <location>
        <begin position="26"/>
        <end position="72"/>
    </location>
</feature>